<dbReference type="SUPFAM" id="SSF160719">
    <property type="entry name" value="gpW/gp25-like"/>
    <property type="match status" value="1"/>
</dbReference>
<dbReference type="eggNOG" id="COG3628">
    <property type="taxonomic scope" value="Bacteria"/>
</dbReference>
<reference evidence="2" key="1">
    <citation type="submission" date="2009-08" db="EMBL/GenBank/DDBJ databases">
        <authorList>
            <consortium name="US DOE Joint Genome Institute"/>
            <person name="Lucas S."/>
            <person name="Copeland A."/>
            <person name="Lapidus A."/>
            <person name="Glavina del Rio T."/>
            <person name="Dalin E."/>
            <person name="Tice H."/>
            <person name="Bruce D."/>
            <person name="Barry K."/>
            <person name="Pitluck S."/>
            <person name="Lowry S."/>
            <person name="Larimer F."/>
            <person name="Land M."/>
            <person name="Hauser L."/>
            <person name="Kyrpides N."/>
            <person name="Ivanova N."/>
            <person name="McMahon K.D."/>
            <person name="Hugenholtz P."/>
        </authorList>
    </citation>
    <scope>NUCLEOTIDE SEQUENCE</scope>
    <source>
        <strain evidence="2">UW-1</strain>
    </source>
</reference>
<protein>
    <submittedName>
        <fullName evidence="2">GPW/gp25 family protein</fullName>
    </submittedName>
</protein>
<proteinExistence type="predicted"/>
<gene>
    <name evidence="2" type="ordered locus">CAP2UW1_3666</name>
</gene>
<dbReference type="EMBL" id="CP001715">
    <property type="protein sequence ID" value="ACV36920.1"/>
    <property type="molecule type" value="Genomic_DNA"/>
</dbReference>
<sequence length="138" mass="15424">MSSPTSSQLKRYERLGQGLGQPIVPDDAGRLPLVAGPEKVRQAIFTILDTEPGERVMRADFGCGLRRFLMAPNNPATRAGIEREIAQSLARWEPRVQVIAVRVSPTDERATVLIEIHYAHVLDGRQDVLVYPFYLEQA</sequence>
<evidence type="ECO:0000313" key="2">
    <source>
        <dbReference type="EMBL" id="ACV36920.1"/>
    </source>
</evidence>
<dbReference type="Gene3D" id="3.10.450.40">
    <property type="match status" value="1"/>
</dbReference>
<reference evidence="2" key="2">
    <citation type="submission" date="2009-09" db="EMBL/GenBank/DDBJ databases">
        <title>Complete sequence of chromosome of Candidatus Accumulibacter phosphatis clade IIA str. UW-1.</title>
        <authorList>
            <consortium name="US DOE Joint Genome Institute"/>
            <person name="Martin H.G."/>
            <person name="Ivanova N."/>
            <person name="Kunin V."/>
            <person name="Warnecke F."/>
            <person name="Barry K."/>
            <person name="He S."/>
            <person name="Salamov A."/>
            <person name="Szeto E."/>
            <person name="Dalin E."/>
            <person name="Pangilinan J.L."/>
            <person name="Lapidus A."/>
            <person name="Lowry S."/>
            <person name="Kyrpides N.C."/>
            <person name="McMahon K.D."/>
            <person name="Hugenholtz P."/>
        </authorList>
    </citation>
    <scope>NUCLEOTIDE SEQUENCE [LARGE SCALE GENOMIC DNA]</scope>
    <source>
        <strain evidence="2">UW-1</strain>
    </source>
</reference>
<dbReference type="STRING" id="522306.CAP2UW1_3666"/>
<dbReference type="HOGENOM" id="CLU_133204_0_1_4"/>
<accession>C7RKK0</accession>
<feature type="domain" description="IraD/Gp25-like" evidence="1">
    <location>
        <begin position="37"/>
        <end position="119"/>
    </location>
</feature>
<dbReference type="InterPro" id="IPR007048">
    <property type="entry name" value="IraD/Gp25-like"/>
</dbReference>
<organism evidence="2">
    <name type="scientific">Accumulibacter regalis</name>
    <dbReference type="NCBI Taxonomy" id="522306"/>
    <lineage>
        <taxon>Bacteria</taxon>
        <taxon>Pseudomonadati</taxon>
        <taxon>Pseudomonadota</taxon>
        <taxon>Betaproteobacteria</taxon>
        <taxon>Candidatus Accumulibacter</taxon>
    </lineage>
</organism>
<name>C7RKK0_ACCRE</name>
<dbReference type="OrthoDB" id="9802846at2"/>
<evidence type="ECO:0000259" key="1">
    <source>
        <dbReference type="Pfam" id="PF04965"/>
    </source>
</evidence>
<dbReference type="KEGG" id="app:CAP2UW1_3666"/>
<dbReference type="AlphaFoldDB" id="C7RKK0"/>
<dbReference type="Pfam" id="PF04965">
    <property type="entry name" value="GPW_gp25"/>
    <property type="match status" value="1"/>
</dbReference>